<dbReference type="Proteomes" id="UP000222788">
    <property type="component" value="Unassembled WGS sequence"/>
</dbReference>
<sequence>MSDESSQGSPETRTAILNQLSEMSGRQATTQMGPSLTKEERFKKVQNVIDILANHQMRDEQARDLVANEFEDWTVEDWRDLDGRYDILRSNLILHGLYVPHHRITGSMMNSIEVATRPVDEWTDEMMKQYDDIPMVYTGSSALQERLTKKKVPRDLWNARQWILGAETQGARPTQERAVRVEQPKQGNVTKGTQDVREEYRQESATMADKVEGGATNRAMEGVDAMLEQKLSLGVLQEKTEGRDFAHFEYRTPSLHSNAYEIEQRKILGLLEKTWPKEDQFSGAMDSVSLWHSFRVFAHKCRQLGLEEHYLHDALPSMMAAGPARDRCRELVITTDATDWKSVMIQMEHRFENAGMKLARDNRWLQYSLDEFIRDKGDGRPLPEIVFAFYEWLERGQLSLSPAYQGHGVLRDRLLVNLRQHHATARESSRYGYSNMTALDVATHVCDALRAELQAATVERRGQQLVQRGSAFMNRPMSAEDVDAHVEQLLVDRRFSKPKLYGRQAPRKCFICHKKGHFMSKHTKAERDKHMAEWRTKKPSGPAHVYAIDAVDMEHGSLYECVEEERNNDRSVLDDMRTYLEDLIATLIVPFEDRLTYLESENVSLQAEIRRLTAENMTMKRKLDASVEEIKRVQSSAGA</sequence>
<gene>
    <name evidence="3" type="ORF">CFIMG_007503RA00001</name>
</gene>
<accession>A0A2C5WWW6</accession>
<evidence type="ECO:0000256" key="2">
    <source>
        <dbReference type="SAM" id="MobiDB-lite"/>
    </source>
</evidence>
<keyword evidence="1" id="KW-0175">Coiled coil</keyword>
<feature type="coiled-coil region" evidence="1">
    <location>
        <begin position="595"/>
        <end position="629"/>
    </location>
</feature>
<comment type="caution">
    <text evidence="3">The sequence shown here is derived from an EMBL/GenBank/DDBJ whole genome shotgun (WGS) entry which is preliminary data.</text>
</comment>
<feature type="region of interest" description="Disordered" evidence="2">
    <location>
        <begin position="169"/>
        <end position="192"/>
    </location>
</feature>
<dbReference type="EMBL" id="APWK03000143">
    <property type="protein sequence ID" value="PHH50190.1"/>
    <property type="molecule type" value="Genomic_DNA"/>
</dbReference>
<dbReference type="AlphaFoldDB" id="A0A2C5WWW6"/>
<evidence type="ECO:0000313" key="4">
    <source>
        <dbReference type="Proteomes" id="UP000222788"/>
    </source>
</evidence>
<feature type="compositionally biased region" description="Basic and acidic residues" evidence="2">
    <location>
        <begin position="174"/>
        <end position="183"/>
    </location>
</feature>
<evidence type="ECO:0000256" key="1">
    <source>
        <dbReference type="SAM" id="Coils"/>
    </source>
</evidence>
<reference evidence="3 4" key="1">
    <citation type="journal article" date="2013" name="Fungal Biol.">
        <title>Analysis of microsatellite markers in the genome of the plant pathogen Ceratocystis fimbriata.</title>
        <authorList>
            <person name="Simpson M.C."/>
            <person name="Wilken P.M."/>
            <person name="Coetzee M.P."/>
            <person name="Wingfield M.J."/>
            <person name="Wingfield B.D."/>
        </authorList>
    </citation>
    <scope>NUCLEOTIDE SEQUENCE [LARGE SCALE GENOMIC DNA]</scope>
    <source>
        <strain evidence="3 4">CBS 114723</strain>
    </source>
</reference>
<evidence type="ECO:0000313" key="3">
    <source>
        <dbReference type="EMBL" id="PHH50190.1"/>
    </source>
</evidence>
<keyword evidence="4" id="KW-1185">Reference proteome</keyword>
<organism evidence="3 4">
    <name type="scientific">Ceratocystis fimbriata CBS 114723</name>
    <dbReference type="NCBI Taxonomy" id="1035309"/>
    <lineage>
        <taxon>Eukaryota</taxon>
        <taxon>Fungi</taxon>
        <taxon>Dikarya</taxon>
        <taxon>Ascomycota</taxon>
        <taxon>Pezizomycotina</taxon>
        <taxon>Sordariomycetes</taxon>
        <taxon>Hypocreomycetidae</taxon>
        <taxon>Microascales</taxon>
        <taxon>Ceratocystidaceae</taxon>
        <taxon>Ceratocystis</taxon>
    </lineage>
</organism>
<reference evidence="3 4" key="2">
    <citation type="journal article" date="2013" name="IMA Fungus">
        <title>IMA Genome-F 1: Ceratocystis fimbriata: Draft nuclear genome sequence for the plant pathogen, Ceratocystis fimbriata.</title>
        <authorList>
            <person name="Wilken P.M."/>
            <person name="Steenkamp E.T."/>
            <person name="Wingfield M.J."/>
            <person name="de Beer Z.W."/>
            <person name="Wingfield B.D."/>
        </authorList>
    </citation>
    <scope>NUCLEOTIDE SEQUENCE [LARGE SCALE GENOMIC DNA]</scope>
    <source>
        <strain evidence="3 4">CBS 114723</strain>
    </source>
</reference>
<protein>
    <submittedName>
        <fullName evidence="3">Uncharacterized protein</fullName>
    </submittedName>
</protein>
<proteinExistence type="predicted"/>
<name>A0A2C5WWW6_9PEZI</name>